<evidence type="ECO:0000313" key="4">
    <source>
        <dbReference type="RefSeq" id="XP_021851600.1"/>
    </source>
</evidence>
<feature type="transmembrane region" description="Helical" evidence="2">
    <location>
        <begin position="250"/>
        <end position="270"/>
    </location>
</feature>
<dbReference type="PANTHER" id="PTHR36779">
    <property type="entry name" value="OSJNBA0083N12.13 PROTEIN"/>
    <property type="match status" value="1"/>
</dbReference>
<organism evidence="3 4">
    <name type="scientific">Spinacia oleracea</name>
    <name type="common">Spinach</name>
    <dbReference type="NCBI Taxonomy" id="3562"/>
    <lineage>
        <taxon>Eukaryota</taxon>
        <taxon>Viridiplantae</taxon>
        <taxon>Streptophyta</taxon>
        <taxon>Embryophyta</taxon>
        <taxon>Tracheophyta</taxon>
        <taxon>Spermatophyta</taxon>
        <taxon>Magnoliopsida</taxon>
        <taxon>eudicotyledons</taxon>
        <taxon>Gunneridae</taxon>
        <taxon>Pentapetalae</taxon>
        <taxon>Caryophyllales</taxon>
        <taxon>Chenopodiaceae</taxon>
        <taxon>Chenopodioideae</taxon>
        <taxon>Anserineae</taxon>
        <taxon>Spinacia</taxon>
    </lineage>
</organism>
<feature type="compositionally biased region" description="Pro residues" evidence="1">
    <location>
        <begin position="17"/>
        <end position="31"/>
    </location>
</feature>
<keyword evidence="3" id="KW-1185">Reference proteome</keyword>
<protein>
    <submittedName>
        <fullName evidence="4">Uncharacterized protein isoform X1</fullName>
    </submittedName>
</protein>
<dbReference type="RefSeq" id="XP_021851600.1">
    <property type="nucleotide sequence ID" value="XM_021995908.2"/>
</dbReference>
<gene>
    <name evidence="4" type="primary">LOC110791153</name>
</gene>
<evidence type="ECO:0000256" key="1">
    <source>
        <dbReference type="SAM" id="MobiDB-lite"/>
    </source>
</evidence>
<dbReference type="PANTHER" id="PTHR36779:SF1">
    <property type="entry name" value="OS04G0600400 PROTEIN"/>
    <property type="match status" value="1"/>
</dbReference>
<keyword evidence="2" id="KW-0472">Membrane</keyword>
<keyword evidence="2" id="KW-1133">Transmembrane helix</keyword>
<dbReference type="KEGG" id="soe:110791153"/>
<reference evidence="3" key="1">
    <citation type="journal article" date="2021" name="Nat. Commun.">
        <title>Genomic analyses provide insights into spinach domestication and the genetic basis of agronomic traits.</title>
        <authorList>
            <person name="Cai X."/>
            <person name="Sun X."/>
            <person name="Xu C."/>
            <person name="Sun H."/>
            <person name="Wang X."/>
            <person name="Ge C."/>
            <person name="Zhang Z."/>
            <person name="Wang Q."/>
            <person name="Fei Z."/>
            <person name="Jiao C."/>
            <person name="Wang Q."/>
        </authorList>
    </citation>
    <scope>NUCLEOTIDE SEQUENCE [LARGE SCALE GENOMIC DNA]</scope>
    <source>
        <strain evidence="3">cv. Varoflay</strain>
    </source>
</reference>
<reference evidence="4" key="2">
    <citation type="submission" date="2025-08" db="UniProtKB">
        <authorList>
            <consortium name="RefSeq"/>
        </authorList>
    </citation>
    <scope>IDENTIFICATION</scope>
    <source>
        <tissue evidence="4">Leaf</tissue>
    </source>
</reference>
<accession>A0A9R0INA3</accession>
<feature type="transmembrane region" description="Helical" evidence="2">
    <location>
        <begin position="290"/>
        <end position="313"/>
    </location>
</feature>
<feature type="region of interest" description="Disordered" evidence="1">
    <location>
        <begin position="1"/>
        <end position="40"/>
    </location>
</feature>
<sequence length="327" mass="36805">MDSPSPSPSSSSSSSSPPSPSSSPPPSPPSSPRSTSSSNESRAKASHKMVLLRCSLALGLTFISILSISYAFGFFALLFATFSIPPPISVPSQCKIVSTSVDLRSSKICELGLLNYKAKRVFYPSERRKFRCRYDYYWASIFKVEYRDQFSGHTLLGLAEAPREALPSDCRPNFSTAWSTKHMLKVNETYDCWYTSGRSKVEIFQDSYFGCQAKDPSLSEMMRRYSILFTKMMQSWLSGQLKPQRMRWEWILGVIGGILTSMISLTMLTICCQLLKSIPKAAAAMVTSLFHQVIFSRVIFLVAYFSIVIWLAIQYGKRLGLYELFID</sequence>
<keyword evidence="2" id="KW-0812">Transmembrane</keyword>
<proteinExistence type="predicted"/>
<dbReference type="AlphaFoldDB" id="A0A9R0INA3"/>
<name>A0A9R0INA3_SPIOL</name>
<dbReference type="OrthoDB" id="1922696at2759"/>
<feature type="transmembrane region" description="Helical" evidence="2">
    <location>
        <begin position="56"/>
        <end position="79"/>
    </location>
</feature>
<dbReference type="GeneID" id="110791153"/>
<dbReference type="Proteomes" id="UP000813463">
    <property type="component" value="Chromosome 6"/>
</dbReference>
<evidence type="ECO:0000313" key="3">
    <source>
        <dbReference type="Proteomes" id="UP000813463"/>
    </source>
</evidence>
<evidence type="ECO:0000256" key="2">
    <source>
        <dbReference type="SAM" id="Phobius"/>
    </source>
</evidence>
<feature type="compositionally biased region" description="Low complexity" evidence="1">
    <location>
        <begin position="1"/>
        <end position="16"/>
    </location>
</feature>